<protein>
    <submittedName>
        <fullName evidence="1">Uncharacterized protein</fullName>
    </submittedName>
</protein>
<dbReference type="EMBL" id="QGDL01000003">
    <property type="protein sequence ID" value="PWJ30938.1"/>
    <property type="molecule type" value="Genomic_DNA"/>
</dbReference>
<dbReference type="RefSeq" id="WP_109730551.1">
    <property type="nucleotide sequence ID" value="NZ_BAAACK010000004.1"/>
</dbReference>
<evidence type="ECO:0000313" key="2">
    <source>
        <dbReference type="Proteomes" id="UP000245845"/>
    </source>
</evidence>
<reference evidence="1 2" key="1">
    <citation type="submission" date="2018-05" db="EMBL/GenBank/DDBJ databases">
        <title>The Hungate 1000. A catalogue of reference genomes from the rumen microbiome.</title>
        <authorList>
            <person name="Kelly W."/>
        </authorList>
    </citation>
    <scope>NUCLEOTIDE SEQUENCE [LARGE SCALE GENOMIC DNA]</scope>
    <source>
        <strain evidence="1 2">NLAE-zl-C242</strain>
    </source>
</reference>
<comment type="caution">
    <text evidence="1">The sequence shown here is derived from an EMBL/GenBank/DDBJ whole genome shotgun (WGS) entry which is preliminary data.</text>
</comment>
<dbReference type="OrthoDB" id="2062632at2"/>
<proteinExistence type="predicted"/>
<sequence length="110" mass="13036">MNSLKREDLEPLRKHLKDLSEFICSSYIGEVPYFFRFIENMYNNLEICVLVQYEGWERIESLLIRDWSAANQTLIGIPDFDIAQDDPEVKEVLVCRFIELISGVENYLKR</sequence>
<accession>A0A2Y9BB23</accession>
<evidence type="ECO:0000313" key="1">
    <source>
        <dbReference type="EMBL" id="PWJ30938.1"/>
    </source>
</evidence>
<dbReference type="Proteomes" id="UP000245845">
    <property type="component" value="Unassembled WGS sequence"/>
</dbReference>
<dbReference type="AlphaFoldDB" id="A0A2Y9BB23"/>
<name>A0A2Y9BB23_9FIRM</name>
<keyword evidence="2" id="KW-1185">Reference proteome</keyword>
<organism evidence="1 2">
    <name type="scientific">Faecalicatena orotica</name>
    <dbReference type="NCBI Taxonomy" id="1544"/>
    <lineage>
        <taxon>Bacteria</taxon>
        <taxon>Bacillati</taxon>
        <taxon>Bacillota</taxon>
        <taxon>Clostridia</taxon>
        <taxon>Lachnospirales</taxon>
        <taxon>Lachnospiraceae</taxon>
        <taxon>Faecalicatena</taxon>
    </lineage>
</organism>
<gene>
    <name evidence="1" type="ORF">A8806_103347</name>
</gene>